<keyword evidence="2 4" id="KW-0479">Metal-binding</keyword>
<feature type="domain" description="Cytochrome c" evidence="5">
    <location>
        <begin position="38"/>
        <end position="146"/>
    </location>
</feature>
<evidence type="ECO:0000313" key="7">
    <source>
        <dbReference type="Proteomes" id="UP000236752"/>
    </source>
</evidence>
<dbReference type="SUPFAM" id="SSF46626">
    <property type="entry name" value="Cytochrome c"/>
    <property type="match status" value="2"/>
</dbReference>
<dbReference type="AlphaFoldDB" id="A0A1H5WXN4"/>
<evidence type="ECO:0000256" key="3">
    <source>
        <dbReference type="ARBA" id="ARBA00023004"/>
    </source>
</evidence>
<dbReference type="GO" id="GO:0009055">
    <property type="term" value="F:electron transfer activity"/>
    <property type="evidence" value="ECO:0007669"/>
    <property type="project" value="InterPro"/>
</dbReference>
<dbReference type="PROSITE" id="PS51007">
    <property type="entry name" value="CYTC"/>
    <property type="match status" value="2"/>
</dbReference>
<keyword evidence="7" id="KW-1185">Reference proteome</keyword>
<name>A0A1H5WXN4_9RHOB</name>
<organism evidence="6 7">
    <name type="scientific">Thalassococcus halodurans</name>
    <dbReference type="NCBI Taxonomy" id="373675"/>
    <lineage>
        <taxon>Bacteria</taxon>
        <taxon>Pseudomonadati</taxon>
        <taxon>Pseudomonadota</taxon>
        <taxon>Alphaproteobacteria</taxon>
        <taxon>Rhodobacterales</taxon>
        <taxon>Roseobacteraceae</taxon>
        <taxon>Thalassococcus</taxon>
    </lineage>
</organism>
<dbReference type="Gene3D" id="1.10.760.10">
    <property type="entry name" value="Cytochrome c-like domain"/>
    <property type="match status" value="1"/>
</dbReference>
<sequence>MKNKLGILLALVAVGSGVAWGVLRASPVDEDRFAALSGNPDNGQTVFTAAGCASCHHAPDAEKDAKLILTGGQKFPSDFGTFIAPNISSDPVHGIGGWSLTEFASAVTKGVSPDGAHYYPAFPYTSYTKMTDQDVVDLWAYMQTLPASDAPSQPHEVGFPFNIRASLGGWKLLFMSDEWVVQNVSTEAETKGRYLVEALAHCGECHSPRNALGGLDRNNWLAGAPNPAGDGRIPALTPNQLDWASEDIAYYLESGFTPDFDSVGGHMVEVVDNFAKLSAEDRTAVAQYLKALPTAD</sequence>
<dbReference type="InterPro" id="IPR051459">
    <property type="entry name" value="Cytochrome_c-type_DH"/>
</dbReference>
<dbReference type="PANTHER" id="PTHR35008:SF8">
    <property type="entry name" value="ALCOHOL DEHYDROGENASE CYTOCHROME C SUBUNIT"/>
    <property type="match status" value="1"/>
</dbReference>
<accession>A0A1H5WXN4</accession>
<dbReference type="InterPro" id="IPR009056">
    <property type="entry name" value="Cyt_c-like_dom"/>
</dbReference>
<protein>
    <submittedName>
        <fullName evidence="6">Cytochrome c, mono-and diheme variants</fullName>
    </submittedName>
</protein>
<evidence type="ECO:0000256" key="2">
    <source>
        <dbReference type="ARBA" id="ARBA00022723"/>
    </source>
</evidence>
<dbReference type="OrthoDB" id="9811281at2"/>
<evidence type="ECO:0000259" key="5">
    <source>
        <dbReference type="PROSITE" id="PS51007"/>
    </source>
</evidence>
<dbReference type="GO" id="GO:0020037">
    <property type="term" value="F:heme binding"/>
    <property type="evidence" value="ECO:0007669"/>
    <property type="project" value="InterPro"/>
</dbReference>
<dbReference type="EMBL" id="FNUZ01000002">
    <property type="protein sequence ID" value="SEG04015.1"/>
    <property type="molecule type" value="Genomic_DNA"/>
</dbReference>
<keyword evidence="3 4" id="KW-0408">Iron</keyword>
<evidence type="ECO:0000313" key="6">
    <source>
        <dbReference type="EMBL" id="SEG04015.1"/>
    </source>
</evidence>
<keyword evidence="1 4" id="KW-0349">Heme</keyword>
<evidence type="ECO:0000256" key="1">
    <source>
        <dbReference type="ARBA" id="ARBA00022617"/>
    </source>
</evidence>
<dbReference type="Pfam" id="PF00034">
    <property type="entry name" value="Cytochrom_C"/>
    <property type="match status" value="1"/>
</dbReference>
<reference evidence="6 7" key="1">
    <citation type="submission" date="2016-10" db="EMBL/GenBank/DDBJ databases">
        <authorList>
            <person name="de Groot N.N."/>
        </authorList>
    </citation>
    <scope>NUCLEOTIDE SEQUENCE [LARGE SCALE GENOMIC DNA]</scope>
    <source>
        <strain evidence="6 7">DSM 26915</strain>
    </source>
</reference>
<evidence type="ECO:0000256" key="4">
    <source>
        <dbReference type="PROSITE-ProRule" id="PRU00433"/>
    </source>
</evidence>
<dbReference type="RefSeq" id="WP_103909946.1">
    <property type="nucleotide sequence ID" value="NZ_FNUZ01000002.1"/>
</dbReference>
<proteinExistence type="predicted"/>
<dbReference type="PANTHER" id="PTHR35008">
    <property type="entry name" value="BLL4482 PROTEIN-RELATED"/>
    <property type="match status" value="1"/>
</dbReference>
<dbReference type="GO" id="GO:0046872">
    <property type="term" value="F:metal ion binding"/>
    <property type="evidence" value="ECO:0007669"/>
    <property type="project" value="UniProtKB-KW"/>
</dbReference>
<gene>
    <name evidence="6" type="ORF">SAMN04488045_1627</name>
</gene>
<feature type="domain" description="Cytochrome c" evidence="5">
    <location>
        <begin position="187"/>
        <end position="293"/>
    </location>
</feature>
<dbReference type="InterPro" id="IPR036909">
    <property type="entry name" value="Cyt_c-like_dom_sf"/>
</dbReference>
<dbReference type="Proteomes" id="UP000236752">
    <property type="component" value="Unassembled WGS sequence"/>
</dbReference>